<evidence type="ECO:0000313" key="2">
    <source>
        <dbReference type="EMBL" id="MFB9630948.1"/>
    </source>
</evidence>
<keyword evidence="2" id="KW-0489">Methyltransferase</keyword>
<reference evidence="2 3" key="1">
    <citation type="submission" date="2024-09" db="EMBL/GenBank/DDBJ databases">
        <authorList>
            <person name="Sun Q."/>
            <person name="Mori K."/>
        </authorList>
    </citation>
    <scope>NUCLEOTIDE SEQUENCE [LARGE SCALE GENOMIC DNA]</scope>
    <source>
        <strain evidence="2 3">JCM 3143</strain>
    </source>
</reference>
<accession>A0ABV5SJH2</accession>
<feature type="domain" description="Methyltransferase" evidence="1">
    <location>
        <begin position="43"/>
        <end position="129"/>
    </location>
</feature>
<dbReference type="GO" id="GO:0032259">
    <property type="term" value="P:methylation"/>
    <property type="evidence" value="ECO:0007669"/>
    <property type="project" value="UniProtKB-KW"/>
</dbReference>
<dbReference type="InterPro" id="IPR041698">
    <property type="entry name" value="Methyltransf_25"/>
</dbReference>
<keyword evidence="2" id="KW-0808">Transferase</keyword>
<dbReference type="GO" id="GO:0061542">
    <property type="term" value="F:3-demethylubiquinol 3-O-methyltransferase activity"/>
    <property type="evidence" value="ECO:0007669"/>
    <property type="project" value="UniProtKB-EC"/>
</dbReference>
<dbReference type="RefSeq" id="WP_344984586.1">
    <property type="nucleotide sequence ID" value="NZ_BAAAXV010000001.1"/>
</dbReference>
<dbReference type="EMBL" id="JBHMBW010000103">
    <property type="protein sequence ID" value="MFB9630948.1"/>
    <property type="molecule type" value="Genomic_DNA"/>
</dbReference>
<dbReference type="Gene3D" id="3.40.50.150">
    <property type="entry name" value="Vaccinia Virus protein VP39"/>
    <property type="match status" value="1"/>
</dbReference>
<protein>
    <submittedName>
        <fullName evidence="2">Class I SAM-dependent methyltransferase</fullName>
        <ecNumber evidence="2">2.1.1.222</ecNumber>
        <ecNumber evidence="2">2.1.1.64</ecNumber>
    </submittedName>
</protein>
<dbReference type="EC" id="2.1.1.64" evidence="2"/>
<sequence length="225" mass="24284">MENSGTGPGPITPDGSPVEFYTLLSPGREAEIVAQVTPPGGSVLELGAGVGRVTHPLIGLGFEVVAVDESAEMLAHVRGATTVLARVQELRLDRRFDTVTLASQLVNTVDDAARRELIAACARHVRPGGAVLIQWMPAEAHDRWQVGRGRQDGDITITMAAVDEVAPGLFHATMRYTYGDDKVWTQSFASKRLTDDDLSADLAAEGLRLERFVTEDRTWVLAVPV</sequence>
<dbReference type="SUPFAM" id="SSF53335">
    <property type="entry name" value="S-adenosyl-L-methionine-dependent methyltransferases"/>
    <property type="match status" value="1"/>
</dbReference>
<keyword evidence="3" id="KW-1185">Reference proteome</keyword>
<dbReference type="Proteomes" id="UP001589532">
    <property type="component" value="Unassembled WGS sequence"/>
</dbReference>
<dbReference type="GO" id="GO:0102208">
    <property type="term" value="F:2-polyprenyl-6-hydroxyphenol methylase activity"/>
    <property type="evidence" value="ECO:0007669"/>
    <property type="project" value="UniProtKB-EC"/>
</dbReference>
<gene>
    <name evidence="2" type="ORF">ACFFSA_48445</name>
</gene>
<name>A0ABV5SJH2_9ACTN</name>
<dbReference type="CDD" id="cd02440">
    <property type="entry name" value="AdoMet_MTases"/>
    <property type="match status" value="1"/>
</dbReference>
<evidence type="ECO:0000259" key="1">
    <source>
        <dbReference type="Pfam" id="PF13649"/>
    </source>
</evidence>
<dbReference type="InterPro" id="IPR029063">
    <property type="entry name" value="SAM-dependent_MTases_sf"/>
</dbReference>
<evidence type="ECO:0000313" key="3">
    <source>
        <dbReference type="Proteomes" id="UP001589532"/>
    </source>
</evidence>
<dbReference type="EC" id="2.1.1.222" evidence="2"/>
<organism evidence="2 3">
    <name type="scientific">Nonomuraea helvata</name>
    <dbReference type="NCBI Taxonomy" id="37484"/>
    <lineage>
        <taxon>Bacteria</taxon>
        <taxon>Bacillati</taxon>
        <taxon>Actinomycetota</taxon>
        <taxon>Actinomycetes</taxon>
        <taxon>Streptosporangiales</taxon>
        <taxon>Streptosporangiaceae</taxon>
        <taxon>Nonomuraea</taxon>
    </lineage>
</organism>
<dbReference type="Pfam" id="PF13649">
    <property type="entry name" value="Methyltransf_25"/>
    <property type="match status" value="1"/>
</dbReference>
<proteinExistence type="predicted"/>
<comment type="caution">
    <text evidence="2">The sequence shown here is derived from an EMBL/GenBank/DDBJ whole genome shotgun (WGS) entry which is preliminary data.</text>
</comment>